<dbReference type="GO" id="GO:0046872">
    <property type="term" value="F:metal ion binding"/>
    <property type="evidence" value="ECO:0007669"/>
    <property type="project" value="UniProtKB-KW"/>
</dbReference>
<evidence type="ECO:0000256" key="12">
    <source>
        <dbReference type="HAMAP-Rule" id="MF_01225"/>
    </source>
</evidence>
<dbReference type="InterPro" id="IPR013483">
    <property type="entry name" value="MoaA"/>
</dbReference>
<dbReference type="HAMAP" id="MF_01225_B">
    <property type="entry name" value="MoaA_B"/>
    <property type="match status" value="1"/>
</dbReference>
<gene>
    <name evidence="12 14" type="primary">moaA</name>
    <name evidence="14" type="ORF">GOB87_01390</name>
</gene>
<keyword evidence="7 12" id="KW-0411">Iron-sulfur</keyword>
<dbReference type="Gene3D" id="3.20.20.70">
    <property type="entry name" value="Aldolase class I"/>
    <property type="match status" value="1"/>
</dbReference>
<dbReference type="CDD" id="cd01335">
    <property type="entry name" value="Radical_SAM"/>
    <property type="match status" value="1"/>
</dbReference>
<dbReference type="GO" id="GO:0005525">
    <property type="term" value="F:GTP binding"/>
    <property type="evidence" value="ECO:0007669"/>
    <property type="project" value="UniProtKB-UniRule"/>
</dbReference>
<dbReference type="PROSITE" id="PS51918">
    <property type="entry name" value="RADICAL_SAM"/>
    <property type="match status" value="1"/>
</dbReference>
<evidence type="ECO:0000313" key="14">
    <source>
        <dbReference type="EMBL" id="NHO52619.1"/>
    </source>
</evidence>
<dbReference type="CDD" id="cd21117">
    <property type="entry name" value="Twitch_MoaA"/>
    <property type="match status" value="1"/>
</dbReference>
<dbReference type="InterPro" id="IPR058240">
    <property type="entry name" value="rSAM_sf"/>
</dbReference>
<reference evidence="14" key="1">
    <citation type="submission" date="2019-11" db="EMBL/GenBank/DDBJ databases">
        <title>Description of new Acetobacter species.</title>
        <authorList>
            <person name="Cleenwerck I."/>
            <person name="Sombolestani A.S."/>
        </authorList>
    </citation>
    <scope>NUCLEOTIDE SEQUENCE</scope>
    <source>
        <strain evidence="14">LMG 1626</strain>
    </source>
</reference>
<name>A0A967B3M3_9PROT</name>
<evidence type="ECO:0000256" key="4">
    <source>
        <dbReference type="ARBA" id="ARBA00022723"/>
    </source>
</evidence>
<keyword evidence="15" id="KW-1185">Reference proteome</keyword>
<organism evidence="14 15">
    <name type="scientific">Acetobacter estunensis</name>
    <dbReference type="NCBI Taxonomy" id="104097"/>
    <lineage>
        <taxon>Bacteria</taxon>
        <taxon>Pseudomonadati</taxon>
        <taxon>Pseudomonadota</taxon>
        <taxon>Alphaproteobacteria</taxon>
        <taxon>Acetobacterales</taxon>
        <taxon>Acetobacteraceae</taxon>
        <taxon>Acetobacter</taxon>
    </lineage>
</organism>
<feature type="binding site" evidence="12">
    <location>
        <position position="260"/>
    </location>
    <ligand>
        <name>[4Fe-4S] cluster</name>
        <dbReference type="ChEBI" id="CHEBI:49883"/>
        <label>2</label>
        <note>4Fe-4S-substrate</note>
    </ligand>
</feature>
<protein>
    <recommendedName>
        <fullName evidence="1 12">GTP 3',8-cyclase</fullName>
        <ecNumber evidence="1 12">4.1.99.22</ecNumber>
    </recommendedName>
    <alternativeName>
        <fullName evidence="12">Molybdenum cofactor biosynthesis protein A</fullName>
    </alternativeName>
</protein>
<keyword evidence="10 12" id="KW-0456">Lyase</keyword>
<comment type="function">
    <text evidence="12">Catalyzes the cyclization of GTP to (8S)-3',8-cyclo-7,8-dihydroguanosine 5'-triphosphate.</text>
</comment>
<dbReference type="SMART" id="SM00729">
    <property type="entry name" value="Elp3"/>
    <property type="match status" value="1"/>
</dbReference>
<feature type="binding site" evidence="12">
    <location>
        <position position="28"/>
    </location>
    <ligand>
        <name>[4Fe-4S] cluster</name>
        <dbReference type="ChEBI" id="CHEBI:49883"/>
        <label>1</label>
        <note>4Fe-4S-S-AdoMet</note>
    </ligand>
</feature>
<comment type="cofactor">
    <cofactor evidence="12">
        <name>[4Fe-4S] cluster</name>
        <dbReference type="ChEBI" id="CHEBI:49883"/>
    </cofactor>
    <text evidence="12">Binds 2 [4Fe-4S] clusters. Binds 1 [4Fe-4S] cluster coordinated with 3 cysteines and an exchangeable S-adenosyl-L-methionine and 1 [4Fe-4S] cluster coordinated with 3 cysteines and the GTP-derived substrate.</text>
</comment>
<dbReference type="GO" id="GO:0061799">
    <property type="term" value="F:cyclic pyranopterin monophosphate synthase activity"/>
    <property type="evidence" value="ECO:0007669"/>
    <property type="project" value="TreeGrafter"/>
</dbReference>
<keyword evidence="5 12" id="KW-0547">Nucleotide-binding</keyword>
<feature type="binding site" evidence="12">
    <location>
        <position position="277"/>
    </location>
    <ligand>
        <name>[4Fe-4S] cluster</name>
        <dbReference type="ChEBI" id="CHEBI:49883"/>
        <label>2</label>
        <note>4Fe-4S-substrate</note>
    </ligand>
</feature>
<keyword evidence="2 12" id="KW-0004">4Fe-4S</keyword>
<comment type="subunit">
    <text evidence="12">Monomer and homodimer.</text>
</comment>
<keyword evidence="8 12" id="KW-0342">GTP-binding</keyword>
<feature type="binding site" evidence="12">
    <location>
        <position position="263"/>
    </location>
    <ligand>
        <name>[4Fe-4S] cluster</name>
        <dbReference type="ChEBI" id="CHEBI:49883"/>
        <label>2</label>
        <note>4Fe-4S-substrate</note>
    </ligand>
</feature>
<dbReference type="Pfam" id="PF04055">
    <property type="entry name" value="Radical_SAM"/>
    <property type="match status" value="1"/>
</dbReference>
<feature type="binding site" evidence="12">
    <location>
        <begin position="265"/>
        <end position="267"/>
    </location>
    <ligand>
        <name>GTP</name>
        <dbReference type="ChEBI" id="CHEBI:37565"/>
    </ligand>
</feature>
<sequence>MQSGLIDSQGRHVSYLRVSVTDRCDMRCLYCMAEEMEFLPRDDVLTFAELDRICTVFIHRGVRRIRLTGGEPLVRRGIDGFVRELGRWTTGSAPAKLDELTLTTNGTQLPVHATALRAAGVRRINVSMDSLDPARFASITRRGTLERTIAGIHAAREAGLEVRVNTVVMRGVNDDELDRLIAWCGEVGADLCLIETMPMGETGDDRTEHYLPLGEVRRDLAQKWHLVPLTDRSAGPARYMRVEETGRRLGFITPLSHDFCATCNRVRVSCTGQLYTCLGSDGAVDLRRILREGGTDDDLLTAINLALAFKPARHDFFIPQEGQDVRGPTRLMNVTGG</sequence>
<comment type="pathway">
    <text evidence="12">Cofactor biosynthesis; molybdopterin biosynthesis.</text>
</comment>
<dbReference type="InterPro" id="IPR013785">
    <property type="entry name" value="Aldolase_TIM"/>
</dbReference>
<evidence type="ECO:0000256" key="9">
    <source>
        <dbReference type="ARBA" id="ARBA00023150"/>
    </source>
</evidence>
<feature type="binding site" evidence="12">
    <location>
        <position position="103"/>
    </location>
    <ligand>
        <name>GTP</name>
        <dbReference type="ChEBI" id="CHEBI:37565"/>
    </ligand>
</feature>
<dbReference type="EMBL" id="WOTH01000002">
    <property type="protein sequence ID" value="NHO52619.1"/>
    <property type="molecule type" value="Genomic_DNA"/>
</dbReference>
<evidence type="ECO:0000256" key="7">
    <source>
        <dbReference type="ARBA" id="ARBA00023014"/>
    </source>
</evidence>
<comment type="similarity">
    <text evidence="12">Belongs to the radical SAM superfamily. MoaA family.</text>
</comment>
<dbReference type="PROSITE" id="PS01305">
    <property type="entry name" value="MOAA_NIFB_PQQE"/>
    <property type="match status" value="1"/>
</dbReference>
<dbReference type="RefSeq" id="WP_166312759.1">
    <property type="nucleotide sequence ID" value="NZ_WOTH01000002.1"/>
</dbReference>
<dbReference type="GO" id="GO:0061798">
    <property type="term" value="F:GTP 3',8'-cyclase activity"/>
    <property type="evidence" value="ECO:0007669"/>
    <property type="project" value="UniProtKB-UniRule"/>
</dbReference>
<evidence type="ECO:0000313" key="15">
    <source>
        <dbReference type="Proteomes" id="UP000597459"/>
    </source>
</evidence>
<dbReference type="EC" id="4.1.99.22" evidence="1 12"/>
<feature type="binding site" evidence="12">
    <location>
        <position position="66"/>
    </location>
    <ligand>
        <name>GTP</name>
        <dbReference type="ChEBI" id="CHEBI:37565"/>
    </ligand>
</feature>
<dbReference type="InterPro" id="IPR006638">
    <property type="entry name" value="Elp3/MiaA/NifB-like_rSAM"/>
</dbReference>
<dbReference type="GO" id="GO:0006777">
    <property type="term" value="P:Mo-molybdopterin cofactor biosynthetic process"/>
    <property type="evidence" value="ECO:0007669"/>
    <property type="project" value="UniProtKB-UniRule"/>
</dbReference>
<keyword evidence="4 12" id="KW-0479">Metal-binding</keyword>
<dbReference type="SFLD" id="SFLDS00029">
    <property type="entry name" value="Radical_SAM"/>
    <property type="match status" value="1"/>
</dbReference>
<feature type="domain" description="Radical SAM core" evidence="13">
    <location>
        <begin position="8"/>
        <end position="237"/>
    </location>
</feature>
<dbReference type="Pfam" id="PF06463">
    <property type="entry name" value="Mob_synth_C"/>
    <property type="match status" value="1"/>
</dbReference>
<dbReference type="SUPFAM" id="SSF102114">
    <property type="entry name" value="Radical SAM enzymes"/>
    <property type="match status" value="1"/>
</dbReference>
<dbReference type="AlphaFoldDB" id="A0A967B3M3"/>
<evidence type="ECO:0000256" key="3">
    <source>
        <dbReference type="ARBA" id="ARBA00022691"/>
    </source>
</evidence>
<comment type="caution">
    <text evidence="14">The sequence shown here is derived from an EMBL/GenBank/DDBJ whole genome shotgun (WGS) entry which is preliminary data.</text>
</comment>
<accession>A0A967B3M3</accession>
<dbReference type="NCBIfam" id="TIGR02666">
    <property type="entry name" value="moaA"/>
    <property type="match status" value="1"/>
</dbReference>
<keyword evidence="9 12" id="KW-0501">Molybdenum cofactor biosynthesis</keyword>
<feature type="binding site" evidence="12">
    <location>
        <position position="17"/>
    </location>
    <ligand>
        <name>GTP</name>
        <dbReference type="ChEBI" id="CHEBI:37565"/>
    </ligand>
</feature>
<feature type="binding site" evidence="12">
    <location>
        <position position="127"/>
    </location>
    <ligand>
        <name>S-adenosyl-L-methionine</name>
        <dbReference type="ChEBI" id="CHEBI:59789"/>
    </ligand>
</feature>
<evidence type="ECO:0000256" key="5">
    <source>
        <dbReference type="ARBA" id="ARBA00022741"/>
    </source>
</evidence>
<dbReference type="InterPro" id="IPR010505">
    <property type="entry name" value="MoaA_twitch"/>
</dbReference>
<evidence type="ECO:0000256" key="1">
    <source>
        <dbReference type="ARBA" id="ARBA00012167"/>
    </source>
</evidence>
<dbReference type="SFLD" id="SFLDG01067">
    <property type="entry name" value="SPASM/twitch_domain_containing"/>
    <property type="match status" value="1"/>
</dbReference>
<dbReference type="InterPro" id="IPR000385">
    <property type="entry name" value="MoaA_NifB_PqqE_Fe-S-bd_CS"/>
</dbReference>
<feature type="binding site" evidence="12">
    <location>
        <position position="197"/>
    </location>
    <ligand>
        <name>S-adenosyl-L-methionine</name>
        <dbReference type="ChEBI" id="CHEBI:59789"/>
    </ligand>
</feature>
<keyword evidence="3 12" id="KW-0949">S-adenosyl-L-methionine</keyword>
<comment type="caution">
    <text evidence="12">Lacks conserved residue(s) required for the propagation of feature annotation.</text>
</comment>
<dbReference type="GO" id="GO:0051539">
    <property type="term" value="F:4 iron, 4 sulfur cluster binding"/>
    <property type="evidence" value="ECO:0007669"/>
    <property type="project" value="UniProtKB-UniRule"/>
</dbReference>
<dbReference type="SFLD" id="SFLDG01386">
    <property type="entry name" value="main_SPASM_domain-containing"/>
    <property type="match status" value="1"/>
</dbReference>
<evidence type="ECO:0000256" key="8">
    <source>
        <dbReference type="ARBA" id="ARBA00023134"/>
    </source>
</evidence>
<dbReference type="InterPro" id="IPR007197">
    <property type="entry name" value="rSAM"/>
</dbReference>
<feature type="binding site" evidence="12">
    <location>
        <position position="30"/>
    </location>
    <ligand>
        <name>S-adenosyl-L-methionine</name>
        <dbReference type="ChEBI" id="CHEBI:59789"/>
    </ligand>
</feature>
<evidence type="ECO:0000256" key="2">
    <source>
        <dbReference type="ARBA" id="ARBA00022485"/>
    </source>
</evidence>
<keyword evidence="6 12" id="KW-0408">Iron</keyword>
<evidence type="ECO:0000256" key="10">
    <source>
        <dbReference type="ARBA" id="ARBA00023239"/>
    </source>
</evidence>
<dbReference type="PANTHER" id="PTHR22960">
    <property type="entry name" value="MOLYBDOPTERIN COFACTOR SYNTHESIS PROTEIN A"/>
    <property type="match status" value="1"/>
</dbReference>
<dbReference type="PANTHER" id="PTHR22960:SF0">
    <property type="entry name" value="MOLYBDENUM COFACTOR BIOSYNTHESIS PROTEIN 1"/>
    <property type="match status" value="1"/>
</dbReference>
<dbReference type="InterPro" id="IPR050105">
    <property type="entry name" value="MoCo_biosynth_MoaA/MoaC"/>
</dbReference>
<feature type="binding site" evidence="12">
    <location>
        <position position="24"/>
    </location>
    <ligand>
        <name>[4Fe-4S] cluster</name>
        <dbReference type="ChEBI" id="CHEBI:49883"/>
        <label>1</label>
        <note>4Fe-4S-S-AdoMet</note>
    </ligand>
</feature>
<proteinExistence type="inferred from homology"/>
<comment type="catalytic activity">
    <reaction evidence="11 12">
        <text>GTP + AH2 + S-adenosyl-L-methionine = (8S)-3',8-cyclo-7,8-dihydroguanosine 5'-triphosphate + 5'-deoxyadenosine + L-methionine + A + H(+)</text>
        <dbReference type="Rhea" id="RHEA:49576"/>
        <dbReference type="ChEBI" id="CHEBI:13193"/>
        <dbReference type="ChEBI" id="CHEBI:15378"/>
        <dbReference type="ChEBI" id="CHEBI:17319"/>
        <dbReference type="ChEBI" id="CHEBI:17499"/>
        <dbReference type="ChEBI" id="CHEBI:37565"/>
        <dbReference type="ChEBI" id="CHEBI:57844"/>
        <dbReference type="ChEBI" id="CHEBI:59789"/>
        <dbReference type="ChEBI" id="CHEBI:131766"/>
        <dbReference type="EC" id="4.1.99.22"/>
    </reaction>
</comment>
<dbReference type="SFLD" id="SFLDG01383">
    <property type="entry name" value="cyclic_pyranopterin_phosphate"/>
    <property type="match status" value="1"/>
</dbReference>
<feature type="binding site" evidence="12">
    <location>
        <position position="70"/>
    </location>
    <ligand>
        <name>S-adenosyl-L-methionine</name>
        <dbReference type="ChEBI" id="CHEBI:59789"/>
    </ligand>
</feature>
<evidence type="ECO:0000259" key="13">
    <source>
        <dbReference type="PROSITE" id="PS51918"/>
    </source>
</evidence>
<dbReference type="GO" id="GO:1904047">
    <property type="term" value="F:S-adenosyl-L-methionine binding"/>
    <property type="evidence" value="ECO:0007669"/>
    <property type="project" value="UniProtKB-UniRule"/>
</dbReference>
<evidence type="ECO:0000256" key="11">
    <source>
        <dbReference type="ARBA" id="ARBA00048697"/>
    </source>
</evidence>
<feature type="binding site" evidence="12">
    <location>
        <position position="31"/>
    </location>
    <ligand>
        <name>[4Fe-4S] cluster</name>
        <dbReference type="ChEBI" id="CHEBI:49883"/>
        <label>1</label>
        <note>4Fe-4S-S-AdoMet</note>
    </ligand>
</feature>
<evidence type="ECO:0000256" key="6">
    <source>
        <dbReference type="ARBA" id="ARBA00023004"/>
    </source>
</evidence>
<dbReference type="InterPro" id="IPR040064">
    <property type="entry name" value="MoaA-like"/>
</dbReference>
<dbReference type="Proteomes" id="UP000597459">
    <property type="component" value="Unassembled WGS sequence"/>
</dbReference>